<organism evidence="1 2">
    <name type="scientific">Carcinus maenas nudivirus</name>
    <dbReference type="NCBI Taxonomy" id="2880837"/>
    <lineage>
        <taxon>Viruses</taxon>
        <taxon>Viruses incertae sedis</taxon>
        <taxon>Naldaviricetes</taxon>
        <taxon>Lefavirales</taxon>
        <taxon>Nudiviridae</taxon>
        <taxon>Gammanudivirus</taxon>
        <taxon>Gammanudivirus cameanadis</taxon>
    </lineage>
</organism>
<keyword evidence="2" id="KW-1185">Reference proteome</keyword>
<name>A0AAE8Y530_9VIRU</name>
<evidence type="ECO:0000313" key="2">
    <source>
        <dbReference type="Proteomes" id="UP000830962"/>
    </source>
</evidence>
<dbReference type="EMBL" id="MZ311578">
    <property type="protein sequence ID" value="UBZ25600.1"/>
    <property type="molecule type" value="Genomic_DNA"/>
</dbReference>
<proteinExistence type="predicted"/>
<reference evidence="1" key="1">
    <citation type="journal article" date="2021" name="Viruses">
        <title>Identification and Full Characterisation of Two Novel Crustacean Infecting Members of the Family Nudiviridae Provides Support for Two Subfamilies.</title>
        <authorList>
            <person name="Bateman K.S."/>
            <person name="Kerr R."/>
            <person name="Stentiford G.D."/>
            <person name="Bean T.P."/>
            <person name="Hooper C."/>
            <person name="Van Eynde B."/>
            <person name="Delbare D."/>
            <person name="Bojko J."/>
            <person name="Christiaens O."/>
            <person name="Taning C.N.T."/>
            <person name="Smagghe G."/>
            <person name="van Oers M.M."/>
            <person name="van Aerle R."/>
        </authorList>
    </citation>
    <scope>NUCLEOTIDE SEQUENCE</scope>
    <source>
        <strain evidence="1">AN2</strain>
    </source>
</reference>
<sequence>MGSQIICFDGVSGLGKTKYLKELHKRNKKVAFNDFVDINATDYKIDLIITMLTQFAKCEQNNSGSTLYVDRSPLSVLYDYQIGEILKNSTTASLKYNCGYILNKYFIKKNEYHNGTIIQYYLMKILEKYQTILFVTDDVEKIAHELYTRADPKDRFFANKCGYKFNLHYCKWYTQVQNEYFRQLSANYYNDVTLCIINEYSDFRKVSYSAIKNAKAKNKTNYTLMKLTTFNKNDKKPRRK</sequence>
<evidence type="ECO:0000313" key="1">
    <source>
        <dbReference type="EMBL" id="UBZ25600.1"/>
    </source>
</evidence>
<accession>A0AAE8Y530</accession>
<dbReference type="Proteomes" id="UP000830962">
    <property type="component" value="Segment"/>
</dbReference>
<gene>
    <name evidence="1" type="ORF">CmNV_010</name>
</gene>
<protein>
    <submittedName>
        <fullName evidence="1">HZV_115-like protein</fullName>
    </submittedName>
</protein>